<dbReference type="SUPFAM" id="SSF53807">
    <property type="entry name" value="Helical backbone' metal receptor"/>
    <property type="match status" value="1"/>
</dbReference>
<protein>
    <submittedName>
        <fullName evidence="7">Manganese transporter</fullName>
    </submittedName>
</protein>
<dbReference type="FunCoup" id="A0A540VCH4">
    <property type="interactions" value="83"/>
</dbReference>
<name>A0A540VCH4_9CHLR</name>
<comment type="caution">
    <text evidence="7">The sequence shown here is derived from an EMBL/GenBank/DDBJ whole genome shotgun (WGS) entry which is preliminary data.</text>
</comment>
<dbReference type="AlphaFoldDB" id="A0A540VCH4"/>
<evidence type="ECO:0000256" key="5">
    <source>
        <dbReference type="RuleBase" id="RU003512"/>
    </source>
</evidence>
<sequence length="319" mass="34284">MSAKSTPHRLSLAFLLVTLVGLLSACAASAADSPRPGDGPIQVVTTIGQITDIAQIVGGDRVAVTGLMGAGVDPHLYVASEGDVELLQNAEIIFYNGLFLEAQMAEILEQLGRRKTVTAVAEAIPEELLLPWAAYEDAYDPHVWFDVTLWMKAVEAVRDTYAAYDPEHAAEYEARAAAYLQELAALHQEILDKVAQLPPERRVLITAHDAFHYFGRAYGFEVRGLQGISTASEASTADVRALANFIVERQIPAIFVESSVPVRNIEALQAAVAAQGFQVQIGGELFSDALGDPGTPEGTYIGMVRHNVDTIVNALLGQS</sequence>
<dbReference type="InterPro" id="IPR006128">
    <property type="entry name" value="Lipoprotein_PsaA-like"/>
</dbReference>
<evidence type="ECO:0000256" key="2">
    <source>
        <dbReference type="ARBA" id="ARBA00022448"/>
    </source>
</evidence>
<dbReference type="PRINTS" id="PR00691">
    <property type="entry name" value="ADHESINB"/>
</dbReference>
<evidence type="ECO:0000256" key="6">
    <source>
        <dbReference type="SAM" id="SignalP"/>
    </source>
</evidence>
<keyword evidence="8" id="KW-1185">Reference proteome</keyword>
<dbReference type="GO" id="GO:0030313">
    <property type="term" value="C:cell envelope"/>
    <property type="evidence" value="ECO:0007669"/>
    <property type="project" value="UniProtKB-SubCell"/>
</dbReference>
<dbReference type="Gene3D" id="3.40.50.1980">
    <property type="entry name" value="Nitrogenase molybdenum iron protein domain"/>
    <property type="match status" value="2"/>
</dbReference>
<feature type="chain" id="PRO_5022830569" evidence="6">
    <location>
        <begin position="31"/>
        <end position="319"/>
    </location>
</feature>
<accession>A0A540VCH4</accession>
<keyword evidence="3" id="KW-0479">Metal-binding</keyword>
<dbReference type="InParanoid" id="A0A540VCH4"/>
<keyword evidence="4 6" id="KW-0732">Signal</keyword>
<evidence type="ECO:0000313" key="8">
    <source>
        <dbReference type="Proteomes" id="UP000317371"/>
    </source>
</evidence>
<dbReference type="InterPro" id="IPR050492">
    <property type="entry name" value="Bact_metal-bind_prot9"/>
</dbReference>
<dbReference type="RefSeq" id="WP_141611923.1">
    <property type="nucleotide sequence ID" value="NZ_VIGC02000033.1"/>
</dbReference>
<dbReference type="Pfam" id="PF01297">
    <property type="entry name" value="ZnuA"/>
    <property type="match status" value="1"/>
</dbReference>
<dbReference type="PANTHER" id="PTHR42953:SF1">
    <property type="entry name" value="METAL-BINDING PROTEIN HI_0362-RELATED"/>
    <property type="match status" value="1"/>
</dbReference>
<keyword evidence="2 5" id="KW-0813">Transport</keyword>
<gene>
    <name evidence="7" type="ORF">FKZ61_19940</name>
</gene>
<dbReference type="GO" id="GO:0030001">
    <property type="term" value="P:metal ion transport"/>
    <property type="evidence" value="ECO:0007669"/>
    <property type="project" value="InterPro"/>
</dbReference>
<evidence type="ECO:0000256" key="1">
    <source>
        <dbReference type="ARBA" id="ARBA00004196"/>
    </source>
</evidence>
<dbReference type="GO" id="GO:0007155">
    <property type="term" value="P:cell adhesion"/>
    <property type="evidence" value="ECO:0007669"/>
    <property type="project" value="InterPro"/>
</dbReference>
<dbReference type="InterPro" id="IPR006129">
    <property type="entry name" value="AdhesinB"/>
</dbReference>
<dbReference type="InterPro" id="IPR006127">
    <property type="entry name" value="ZnuA-like"/>
</dbReference>
<reference evidence="7 8" key="1">
    <citation type="submission" date="2019-06" db="EMBL/GenBank/DDBJ databases">
        <title>Genome sequence of Litorilinea aerophila BAA-2444.</title>
        <authorList>
            <person name="Maclea K.S."/>
            <person name="Maurais E.G."/>
            <person name="Iannazzi L.C."/>
        </authorList>
    </citation>
    <scope>NUCLEOTIDE SEQUENCE [LARGE SCALE GENOMIC DNA]</scope>
    <source>
        <strain evidence="7 8">ATCC BAA-2444</strain>
    </source>
</reference>
<comment type="similarity">
    <text evidence="5">Belongs to the bacterial solute-binding protein 9 family.</text>
</comment>
<organism evidence="7 8">
    <name type="scientific">Litorilinea aerophila</name>
    <dbReference type="NCBI Taxonomy" id="1204385"/>
    <lineage>
        <taxon>Bacteria</taxon>
        <taxon>Bacillati</taxon>
        <taxon>Chloroflexota</taxon>
        <taxon>Caldilineae</taxon>
        <taxon>Caldilineales</taxon>
        <taxon>Caldilineaceae</taxon>
        <taxon>Litorilinea</taxon>
    </lineage>
</organism>
<comment type="subcellular location">
    <subcellularLocation>
        <location evidence="1">Cell envelope</location>
    </subcellularLocation>
</comment>
<feature type="signal peptide" evidence="6">
    <location>
        <begin position="1"/>
        <end position="30"/>
    </location>
</feature>
<dbReference type="PANTHER" id="PTHR42953">
    <property type="entry name" value="HIGH-AFFINITY ZINC UPTAKE SYSTEM PROTEIN ZNUA-RELATED"/>
    <property type="match status" value="1"/>
</dbReference>
<evidence type="ECO:0000313" key="7">
    <source>
        <dbReference type="EMBL" id="TQE93783.1"/>
    </source>
</evidence>
<dbReference type="OrthoDB" id="9810636at2"/>
<evidence type="ECO:0000256" key="4">
    <source>
        <dbReference type="ARBA" id="ARBA00022729"/>
    </source>
</evidence>
<proteinExistence type="inferred from homology"/>
<dbReference type="Proteomes" id="UP000317371">
    <property type="component" value="Unassembled WGS sequence"/>
</dbReference>
<dbReference type="PRINTS" id="PR00690">
    <property type="entry name" value="ADHESNFAMILY"/>
</dbReference>
<dbReference type="EMBL" id="VIGC01000033">
    <property type="protein sequence ID" value="TQE93783.1"/>
    <property type="molecule type" value="Genomic_DNA"/>
</dbReference>
<dbReference type="PROSITE" id="PS51257">
    <property type="entry name" value="PROKAR_LIPOPROTEIN"/>
    <property type="match status" value="1"/>
</dbReference>
<evidence type="ECO:0000256" key="3">
    <source>
        <dbReference type="ARBA" id="ARBA00022723"/>
    </source>
</evidence>
<dbReference type="GO" id="GO:0046872">
    <property type="term" value="F:metal ion binding"/>
    <property type="evidence" value="ECO:0007669"/>
    <property type="project" value="UniProtKB-KW"/>
</dbReference>